<evidence type="ECO:0000313" key="2">
    <source>
        <dbReference type="EMBL" id="MET3612377.1"/>
    </source>
</evidence>
<dbReference type="Pfam" id="PF19660">
    <property type="entry name" value="DUF6163"/>
    <property type="match status" value="1"/>
</dbReference>
<organism evidence="2 3">
    <name type="scientific">Rhizobium aquaticum</name>
    <dbReference type="NCBI Taxonomy" id="1549636"/>
    <lineage>
        <taxon>Bacteria</taxon>
        <taxon>Pseudomonadati</taxon>
        <taxon>Pseudomonadota</taxon>
        <taxon>Alphaproteobacteria</taxon>
        <taxon>Hyphomicrobiales</taxon>
        <taxon>Rhizobiaceae</taxon>
        <taxon>Rhizobium/Agrobacterium group</taxon>
        <taxon>Rhizobium</taxon>
    </lineage>
</organism>
<dbReference type="InterPro" id="IPR046161">
    <property type="entry name" value="DUF6163"/>
</dbReference>
<dbReference type="RefSeq" id="WP_354554943.1">
    <property type="nucleotide sequence ID" value="NZ_JBEPMB010000001.1"/>
</dbReference>
<evidence type="ECO:0000256" key="1">
    <source>
        <dbReference type="SAM" id="Phobius"/>
    </source>
</evidence>
<name>A0ABV2IV63_9HYPH</name>
<accession>A0ABV2IV63</accession>
<keyword evidence="1" id="KW-0812">Transmembrane</keyword>
<feature type="transmembrane region" description="Helical" evidence="1">
    <location>
        <begin position="12"/>
        <end position="37"/>
    </location>
</feature>
<evidence type="ECO:0000313" key="3">
    <source>
        <dbReference type="Proteomes" id="UP001549047"/>
    </source>
</evidence>
<proteinExistence type="predicted"/>
<dbReference type="EMBL" id="JBEPMB010000001">
    <property type="protein sequence ID" value="MET3612377.1"/>
    <property type="molecule type" value="Genomic_DNA"/>
</dbReference>
<protein>
    <recommendedName>
        <fullName evidence="4">DoxX family protein</fullName>
    </recommendedName>
</protein>
<reference evidence="2 3" key="1">
    <citation type="submission" date="2024-06" db="EMBL/GenBank/DDBJ databases">
        <title>Genomic Encyclopedia of Type Strains, Phase IV (KMG-IV): sequencing the most valuable type-strain genomes for metagenomic binning, comparative biology and taxonomic classification.</title>
        <authorList>
            <person name="Goeker M."/>
        </authorList>
    </citation>
    <scope>NUCLEOTIDE SEQUENCE [LARGE SCALE GENOMIC DNA]</scope>
    <source>
        <strain evidence="2 3">DSM 29780</strain>
    </source>
</reference>
<gene>
    <name evidence="2" type="ORF">ABID16_000682</name>
</gene>
<dbReference type="Proteomes" id="UP001549047">
    <property type="component" value="Unassembled WGS sequence"/>
</dbReference>
<keyword evidence="1" id="KW-1133">Transmembrane helix</keyword>
<sequence>MSGDSRPAVRRTLIETLFTVFMRMTAMACFYFGLRYWDLVLGVSTGSLIRFDVMTVPWRTLATVLAVCYPIVALGLWMGSAWGAVLWAAVAIGEVLAHTLWVHIYGPDDLLIVMDVSVACLYLAFRIGLFLERRGRHRVRTDSL</sequence>
<feature type="transmembrane region" description="Helical" evidence="1">
    <location>
        <begin position="110"/>
        <end position="131"/>
    </location>
</feature>
<feature type="transmembrane region" description="Helical" evidence="1">
    <location>
        <begin position="84"/>
        <end position="104"/>
    </location>
</feature>
<keyword evidence="3" id="KW-1185">Reference proteome</keyword>
<keyword evidence="1" id="KW-0472">Membrane</keyword>
<comment type="caution">
    <text evidence="2">The sequence shown here is derived from an EMBL/GenBank/DDBJ whole genome shotgun (WGS) entry which is preliminary data.</text>
</comment>
<feature type="transmembrane region" description="Helical" evidence="1">
    <location>
        <begin position="57"/>
        <end position="77"/>
    </location>
</feature>
<evidence type="ECO:0008006" key="4">
    <source>
        <dbReference type="Google" id="ProtNLM"/>
    </source>
</evidence>